<evidence type="ECO:0000313" key="12">
    <source>
        <dbReference type="Proteomes" id="UP000574691"/>
    </source>
</evidence>
<dbReference type="InterPro" id="IPR003308">
    <property type="entry name" value="Integrase_Zn-bd_dom_N"/>
</dbReference>
<evidence type="ECO:0000256" key="4">
    <source>
        <dbReference type="ARBA" id="ARBA00022723"/>
    </source>
</evidence>
<keyword evidence="3" id="KW-0540">Nuclease</keyword>
<dbReference type="SUPFAM" id="SSF46919">
    <property type="entry name" value="N-terminal Zn binding domain of HIV integrase"/>
    <property type="match status" value="1"/>
</dbReference>
<sequence>VELTAVVRAFRKWSTPLNIITDSAYVTGVVERAEASVLRDVSHFELFVLLQELIFLLDSHPHPYFVMHVRSHTSLPGFIAEENRQADMLTLPVQVLPDRIAQAKLSHSFFHQNAGGLKRQFGLTTQQATNIIAVCPDCQKHSFLSVAGGVNP</sequence>
<keyword evidence="8" id="KW-0862">Zinc</keyword>
<dbReference type="GO" id="GO:0004523">
    <property type="term" value="F:RNA-DNA hybrid ribonuclease activity"/>
    <property type="evidence" value="ECO:0007669"/>
    <property type="project" value="InterPro"/>
</dbReference>
<comment type="caution">
    <text evidence="11">The sequence shown here is derived from an EMBL/GenBank/DDBJ whole genome shotgun (WGS) entry which is preliminary data.</text>
</comment>
<gene>
    <name evidence="11" type="primary">Ervk8_3</name>
    <name evidence="11" type="ORF">BURBIS_R16091</name>
</gene>
<keyword evidence="1" id="KW-0808">Transferase</keyword>
<dbReference type="InterPro" id="IPR012337">
    <property type="entry name" value="RNaseH-like_sf"/>
</dbReference>
<dbReference type="Proteomes" id="UP000574691">
    <property type="component" value="Unassembled WGS sequence"/>
</dbReference>
<dbReference type="SUPFAM" id="SSF53098">
    <property type="entry name" value="Ribonuclease H-like"/>
    <property type="match status" value="1"/>
</dbReference>
<evidence type="ECO:0000259" key="9">
    <source>
        <dbReference type="PROSITE" id="PS50876"/>
    </source>
</evidence>
<dbReference type="GO" id="GO:0003964">
    <property type="term" value="F:RNA-directed DNA polymerase activity"/>
    <property type="evidence" value="ECO:0007669"/>
    <property type="project" value="UniProtKB-KW"/>
</dbReference>
<accession>A0A7K4TML4</accession>
<feature type="non-terminal residue" evidence="11">
    <location>
        <position position="152"/>
    </location>
</feature>
<dbReference type="Pfam" id="PF00075">
    <property type="entry name" value="RNase_H"/>
    <property type="match status" value="1"/>
</dbReference>
<dbReference type="InterPro" id="IPR036397">
    <property type="entry name" value="RNaseH_sf"/>
</dbReference>
<evidence type="ECO:0000256" key="2">
    <source>
        <dbReference type="ARBA" id="ARBA00022695"/>
    </source>
</evidence>
<dbReference type="EMBL" id="VYXH01021852">
    <property type="protein sequence ID" value="NWQ98970.1"/>
    <property type="molecule type" value="Genomic_DNA"/>
</dbReference>
<keyword evidence="7" id="KW-0695">RNA-directed DNA polymerase</keyword>
<evidence type="ECO:0000256" key="6">
    <source>
        <dbReference type="ARBA" id="ARBA00022801"/>
    </source>
</evidence>
<feature type="domain" description="RNase H type-1" evidence="10">
    <location>
        <begin position="1"/>
        <end position="95"/>
    </location>
</feature>
<keyword evidence="2" id="KW-0548">Nucleotidyltransferase</keyword>
<dbReference type="InterPro" id="IPR002156">
    <property type="entry name" value="RNaseH_domain"/>
</dbReference>
<keyword evidence="4" id="KW-0479">Metal-binding</keyword>
<dbReference type="Gene3D" id="3.30.420.10">
    <property type="entry name" value="Ribonuclease H-like superfamily/Ribonuclease H"/>
    <property type="match status" value="1"/>
</dbReference>
<dbReference type="PANTHER" id="PTHR41694:SF3">
    <property type="entry name" value="RNA-DIRECTED DNA POLYMERASE-RELATED"/>
    <property type="match status" value="1"/>
</dbReference>
<evidence type="ECO:0000259" key="10">
    <source>
        <dbReference type="PROSITE" id="PS50879"/>
    </source>
</evidence>
<evidence type="ECO:0000256" key="8">
    <source>
        <dbReference type="PROSITE-ProRule" id="PRU00450"/>
    </source>
</evidence>
<dbReference type="GO" id="GO:0035613">
    <property type="term" value="F:RNA stem-loop binding"/>
    <property type="evidence" value="ECO:0007669"/>
    <property type="project" value="TreeGrafter"/>
</dbReference>
<feature type="domain" description="Integrase-type" evidence="9">
    <location>
        <begin position="98"/>
        <end position="139"/>
    </location>
</feature>
<name>A0A7K4TML4_9CHAR</name>
<evidence type="ECO:0000256" key="1">
    <source>
        <dbReference type="ARBA" id="ARBA00022679"/>
    </source>
</evidence>
<dbReference type="PANTHER" id="PTHR41694">
    <property type="entry name" value="ENDOGENOUS RETROVIRUS GROUP K MEMBER POL PROTEIN"/>
    <property type="match status" value="1"/>
</dbReference>
<feature type="non-terminal residue" evidence="11">
    <location>
        <position position="1"/>
    </location>
</feature>
<protein>
    <submittedName>
        <fullName evidence="11">POK8 protein</fullName>
    </submittedName>
</protein>
<evidence type="ECO:0000313" key="11">
    <source>
        <dbReference type="EMBL" id="NWQ98970.1"/>
    </source>
</evidence>
<keyword evidence="12" id="KW-1185">Reference proteome</keyword>
<evidence type="ECO:0000256" key="7">
    <source>
        <dbReference type="ARBA" id="ARBA00022918"/>
    </source>
</evidence>
<proteinExistence type="predicted"/>
<evidence type="ECO:0000256" key="3">
    <source>
        <dbReference type="ARBA" id="ARBA00022722"/>
    </source>
</evidence>
<dbReference type="Gene3D" id="1.10.10.200">
    <property type="match status" value="1"/>
</dbReference>
<dbReference type="Pfam" id="PF02022">
    <property type="entry name" value="Integrase_Zn"/>
    <property type="match status" value="1"/>
</dbReference>
<evidence type="ECO:0000256" key="5">
    <source>
        <dbReference type="ARBA" id="ARBA00022759"/>
    </source>
</evidence>
<dbReference type="PROSITE" id="PS50879">
    <property type="entry name" value="RNASE_H_1"/>
    <property type="match status" value="1"/>
</dbReference>
<keyword evidence="5" id="KW-0255">Endonuclease</keyword>
<reference evidence="11 12" key="1">
    <citation type="submission" date="2019-09" db="EMBL/GenBank/DDBJ databases">
        <title>Bird 10,000 Genomes (B10K) Project - Family phase.</title>
        <authorList>
            <person name="Zhang G."/>
        </authorList>
    </citation>
    <scope>NUCLEOTIDE SEQUENCE [LARGE SCALE GENOMIC DNA]</scope>
    <source>
        <strain evidence="11">B10K-DU-001-64</strain>
        <tissue evidence="11">Muscle</tissue>
    </source>
</reference>
<dbReference type="InterPro" id="IPR017856">
    <property type="entry name" value="Integrase-like_N"/>
</dbReference>
<keyword evidence="6" id="KW-0378">Hydrolase</keyword>
<organism evidence="11 12">
    <name type="scientific">Burhinus bistriatus</name>
    <dbReference type="NCBI Taxonomy" id="240201"/>
    <lineage>
        <taxon>Eukaryota</taxon>
        <taxon>Metazoa</taxon>
        <taxon>Chordata</taxon>
        <taxon>Craniata</taxon>
        <taxon>Vertebrata</taxon>
        <taxon>Euteleostomi</taxon>
        <taxon>Archelosauria</taxon>
        <taxon>Archosauria</taxon>
        <taxon>Dinosauria</taxon>
        <taxon>Saurischia</taxon>
        <taxon>Theropoda</taxon>
        <taxon>Coelurosauria</taxon>
        <taxon>Aves</taxon>
        <taxon>Neognathae</taxon>
        <taxon>Neoaves</taxon>
        <taxon>Charadriiformes</taxon>
        <taxon>Burhinidae</taxon>
        <taxon>Burhinus</taxon>
    </lineage>
</organism>
<dbReference type="AlphaFoldDB" id="A0A7K4TML4"/>
<dbReference type="PROSITE" id="PS50876">
    <property type="entry name" value="ZF_INTEGRASE"/>
    <property type="match status" value="1"/>
</dbReference>
<dbReference type="GO" id="GO:0008270">
    <property type="term" value="F:zinc ion binding"/>
    <property type="evidence" value="ECO:0007669"/>
    <property type="project" value="UniProtKB-KW"/>
</dbReference>
<keyword evidence="8" id="KW-0863">Zinc-finger</keyword>